<organism evidence="1 2">
    <name type="scientific">Araneus ventricosus</name>
    <name type="common">Orbweaver spider</name>
    <name type="synonym">Epeira ventricosa</name>
    <dbReference type="NCBI Taxonomy" id="182803"/>
    <lineage>
        <taxon>Eukaryota</taxon>
        <taxon>Metazoa</taxon>
        <taxon>Ecdysozoa</taxon>
        <taxon>Arthropoda</taxon>
        <taxon>Chelicerata</taxon>
        <taxon>Arachnida</taxon>
        <taxon>Araneae</taxon>
        <taxon>Araneomorphae</taxon>
        <taxon>Entelegynae</taxon>
        <taxon>Araneoidea</taxon>
        <taxon>Araneidae</taxon>
        <taxon>Araneus</taxon>
    </lineage>
</organism>
<proteinExistence type="predicted"/>
<sequence length="98" mass="10608">MPDTTGEGKTKPWSIAQSLSLASSICRIRQERARLGPLGRYFPVAISLQSMPDTQERADESPGSILSCYIPTVYAGYDRRVARLGPGHSPVAIPAAYT</sequence>
<accession>A0A4Y2SXU8</accession>
<dbReference type="EMBL" id="BGPR01024813">
    <property type="protein sequence ID" value="GBN93162.1"/>
    <property type="molecule type" value="Genomic_DNA"/>
</dbReference>
<evidence type="ECO:0000313" key="2">
    <source>
        <dbReference type="Proteomes" id="UP000499080"/>
    </source>
</evidence>
<protein>
    <submittedName>
        <fullName evidence="1">Uncharacterized protein</fullName>
    </submittedName>
</protein>
<name>A0A4Y2SXU8_ARAVE</name>
<comment type="caution">
    <text evidence="1">The sequence shown here is derived from an EMBL/GenBank/DDBJ whole genome shotgun (WGS) entry which is preliminary data.</text>
</comment>
<keyword evidence="2" id="KW-1185">Reference proteome</keyword>
<evidence type="ECO:0000313" key="1">
    <source>
        <dbReference type="EMBL" id="GBN93162.1"/>
    </source>
</evidence>
<gene>
    <name evidence="1" type="ORF">AVEN_112690_1</name>
</gene>
<dbReference type="AlphaFoldDB" id="A0A4Y2SXU8"/>
<reference evidence="1 2" key="1">
    <citation type="journal article" date="2019" name="Sci. Rep.">
        <title>Orb-weaving spider Araneus ventricosus genome elucidates the spidroin gene catalogue.</title>
        <authorList>
            <person name="Kono N."/>
            <person name="Nakamura H."/>
            <person name="Ohtoshi R."/>
            <person name="Moran D.A.P."/>
            <person name="Shinohara A."/>
            <person name="Yoshida Y."/>
            <person name="Fujiwara M."/>
            <person name="Mori M."/>
            <person name="Tomita M."/>
            <person name="Arakawa K."/>
        </authorList>
    </citation>
    <scope>NUCLEOTIDE SEQUENCE [LARGE SCALE GENOMIC DNA]</scope>
</reference>
<dbReference type="Proteomes" id="UP000499080">
    <property type="component" value="Unassembled WGS sequence"/>
</dbReference>